<dbReference type="PROSITE" id="PS51782">
    <property type="entry name" value="LYSM"/>
    <property type="match status" value="2"/>
</dbReference>
<evidence type="ECO:0000259" key="3">
    <source>
        <dbReference type="PROSITE" id="PS51782"/>
    </source>
</evidence>
<dbReference type="SUPFAM" id="SSF51261">
    <property type="entry name" value="Duplicated hybrid motif"/>
    <property type="match status" value="1"/>
</dbReference>
<organism evidence="4 5">
    <name type="scientific">Candidatus Kuenenbacteria bacterium CG1_02_38_13</name>
    <dbReference type="NCBI Taxonomy" id="1805235"/>
    <lineage>
        <taxon>Bacteria</taxon>
        <taxon>Candidatus Kueneniibacteriota</taxon>
    </lineage>
</organism>
<accession>A0A1J4U5M0</accession>
<keyword evidence="1" id="KW-0732">Signal</keyword>
<dbReference type="Gene3D" id="2.70.70.10">
    <property type="entry name" value="Glucose Permease (Domain IIA)"/>
    <property type="match status" value="1"/>
</dbReference>
<dbReference type="Pfam" id="PF01476">
    <property type="entry name" value="LysM"/>
    <property type="match status" value="2"/>
</dbReference>
<dbReference type="Proteomes" id="UP000182465">
    <property type="component" value="Unassembled WGS sequence"/>
</dbReference>
<dbReference type="InterPro" id="IPR036779">
    <property type="entry name" value="LysM_dom_sf"/>
</dbReference>
<protein>
    <recommendedName>
        <fullName evidence="3">LysM domain-containing protein</fullName>
    </recommendedName>
</protein>
<evidence type="ECO:0000256" key="2">
    <source>
        <dbReference type="SAM" id="Phobius"/>
    </source>
</evidence>
<dbReference type="AlphaFoldDB" id="A0A1J4U5M0"/>
<reference evidence="4 5" key="1">
    <citation type="journal article" date="2016" name="Environ. Microbiol.">
        <title>Genomic resolution of a cold subsurface aquifer community provides metabolic insights for novel microbes adapted to high CO concentrations.</title>
        <authorList>
            <person name="Probst A.J."/>
            <person name="Castelle C.J."/>
            <person name="Singh A."/>
            <person name="Brown C.T."/>
            <person name="Anantharaman K."/>
            <person name="Sharon I."/>
            <person name="Hug L.A."/>
            <person name="Burstein D."/>
            <person name="Emerson J.B."/>
            <person name="Thomas B.C."/>
            <person name="Banfield J.F."/>
        </authorList>
    </citation>
    <scope>NUCLEOTIDE SEQUENCE [LARGE SCALE GENOMIC DNA]</scope>
    <source>
        <strain evidence="4">CG1_02_38_13</strain>
    </source>
</reference>
<feature type="transmembrane region" description="Helical" evidence="2">
    <location>
        <begin position="70"/>
        <end position="88"/>
    </location>
</feature>
<dbReference type="SMART" id="SM00257">
    <property type="entry name" value="LysM"/>
    <property type="match status" value="2"/>
</dbReference>
<keyword evidence="2" id="KW-0812">Transmembrane</keyword>
<dbReference type="PANTHER" id="PTHR21666">
    <property type="entry name" value="PEPTIDASE-RELATED"/>
    <property type="match status" value="1"/>
</dbReference>
<keyword evidence="2" id="KW-0472">Membrane</keyword>
<evidence type="ECO:0000313" key="5">
    <source>
        <dbReference type="Proteomes" id="UP000182465"/>
    </source>
</evidence>
<dbReference type="CDD" id="cd00118">
    <property type="entry name" value="LysM"/>
    <property type="match status" value="2"/>
</dbReference>
<feature type="domain" description="LysM" evidence="3">
    <location>
        <begin position="248"/>
        <end position="292"/>
    </location>
</feature>
<dbReference type="EMBL" id="MNVB01000028">
    <property type="protein sequence ID" value="OIO17551.1"/>
    <property type="molecule type" value="Genomic_DNA"/>
</dbReference>
<evidence type="ECO:0000313" key="4">
    <source>
        <dbReference type="EMBL" id="OIO17551.1"/>
    </source>
</evidence>
<proteinExistence type="predicted"/>
<feature type="transmembrane region" description="Helical" evidence="2">
    <location>
        <begin position="24"/>
        <end position="43"/>
    </location>
</feature>
<name>A0A1J4U5M0_9BACT</name>
<comment type="caution">
    <text evidence="4">The sequence shown here is derived from an EMBL/GenBank/DDBJ whole genome shotgun (WGS) entry which is preliminary data.</text>
</comment>
<sequence length="441" mass="49044">MAEMIINIIIAKSSRLARNIGKSLWSFIFQLFMVPVYRFFLFLKKYLDRLVLRNPLLSLEQNRKNMKSSFLLHIVMLVLVVIVLIGNIKTRETYAEEFGKNSIMAQLMSASSEEEIVEKSKPIQEWSDQPKTENILEQMSAIGAKIITDDNQQKDGEINGKVVLAQGGEALIKPTITPFEKEATGESNFSFAARNEIRYYYVKEGDTLSAIAEKFGISINTILWENNLSLSSYIRPGDKLTILPTTGISYAVKAGDTLSAIAKEFGTDIEKVVAFNNLDPVGLLRVRQKIIIPDGKLGYINPAPSKLLGSMKNIFSENPETPSAKNFLWPSVSKKITQYYHWRHLAIDIGANAGSPIYSARSGRIEKAGWSTGYGYNIVIDHGGGIKTLYAHARALYVKRGDQVEQGEILGEVGSTGWSTGPHIHFELTIGGTKVNPLSYL</sequence>
<feature type="domain" description="LysM" evidence="3">
    <location>
        <begin position="198"/>
        <end position="242"/>
    </location>
</feature>
<keyword evidence="2" id="KW-1133">Transmembrane helix</keyword>
<dbReference type="InterPro" id="IPR050570">
    <property type="entry name" value="Cell_wall_metabolism_enzyme"/>
</dbReference>
<evidence type="ECO:0000256" key="1">
    <source>
        <dbReference type="ARBA" id="ARBA00022729"/>
    </source>
</evidence>
<dbReference type="Pfam" id="PF01551">
    <property type="entry name" value="Peptidase_M23"/>
    <property type="match status" value="1"/>
</dbReference>
<gene>
    <name evidence="4" type="ORF">AUJ29_01200</name>
</gene>
<dbReference type="PANTHER" id="PTHR21666:SF289">
    <property type="entry name" value="L-ALA--D-GLU ENDOPEPTIDASE"/>
    <property type="match status" value="1"/>
</dbReference>
<dbReference type="InterPro" id="IPR016047">
    <property type="entry name" value="M23ase_b-sheet_dom"/>
</dbReference>
<dbReference type="CDD" id="cd12797">
    <property type="entry name" value="M23_peptidase"/>
    <property type="match status" value="1"/>
</dbReference>
<dbReference type="Gene3D" id="3.10.350.10">
    <property type="entry name" value="LysM domain"/>
    <property type="match status" value="2"/>
</dbReference>
<dbReference type="InterPro" id="IPR018392">
    <property type="entry name" value="LysM"/>
</dbReference>
<dbReference type="InterPro" id="IPR011055">
    <property type="entry name" value="Dup_hybrid_motif"/>
</dbReference>
<dbReference type="GO" id="GO:0004222">
    <property type="term" value="F:metalloendopeptidase activity"/>
    <property type="evidence" value="ECO:0007669"/>
    <property type="project" value="TreeGrafter"/>
</dbReference>